<dbReference type="Proteomes" id="UP001221757">
    <property type="component" value="Unassembled WGS sequence"/>
</dbReference>
<proteinExistence type="predicted"/>
<feature type="compositionally biased region" description="Polar residues" evidence="1">
    <location>
        <begin position="45"/>
        <end position="59"/>
    </location>
</feature>
<comment type="caution">
    <text evidence="2">The sequence shown here is derived from an EMBL/GenBank/DDBJ whole genome shotgun (WGS) entry which is preliminary data.</text>
</comment>
<dbReference type="EMBL" id="JARKIE010000133">
    <property type="protein sequence ID" value="KAJ7678623.1"/>
    <property type="molecule type" value="Genomic_DNA"/>
</dbReference>
<evidence type="ECO:0000313" key="3">
    <source>
        <dbReference type="Proteomes" id="UP001221757"/>
    </source>
</evidence>
<evidence type="ECO:0000256" key="1">
    <source>
        <dbReference type="SAM" id="MobiDB-lite"/>
    </source>
</evidence>
<reference evidence="2" key="1">
    <citation type="submission" date="2023-03" db="EMBL/GenBank/DDBJ databases">
        <title>Massive genome expansion in bonnet fungi (Mycena s.s.) driven by repeated elements and novel gene families across ecological guilds.</title>
        <authorList>
            <consortium name="Lawrence Berkeley National Laboratory"/>
            <person name="Harder C.B."/>
            <person name="Miyauchi S."/>
            <person name="Viragh M."/>
            <person name="Kuo A."/>
            <person name="Thoen E."/>
            <person name="Andreopoulos B."/>
            <person name="Lu D."/>
            <person name="Skrede I."/>
            <person name="Drula E."/>
            <person name="Henrissat B."/>
            <person name="Morin E."/>
            <person name="Kohler A."/>
            <person name="Barry K."/>
            <person name="LaButti K."/>
            <person name="Morin E."/>
            <person name="Salamov A."/>
            <person name="Lipzen A."/>
            <person name="Mereny Z."/>
            <person name="Hegedus B."/>
            <person name="Baldrian P."/>
            <person name="Stursova M."/>
            <person name="Weitz H."/>
            <person name="Taylor A."/>
            <person name="Grigoriev I.V."/>
            <person name="Nagy L.G."/>
            <person name="Martin F."/>
            <person name="Kauserud H."/>
        </authorList>
    </citation>
    <scope>NUCLEOTIDE SEQUENCE</scope>
    <source>
        <strain evidence="2">CBHHK067</strain>
    </source>
</reference>
<gene>
    <name evidence="2" type="ORF">B0H17DRAFT_1078245</name>
</gene>
<name>A0AAD7D4G0_MYCRO</name>
<dbReference type="AlphaFoldDB" id="A0AAD7D4G0"/>
<accession>A0AAD7D4G0</accession>
<feature type="region of interest" description="Disordered" evidence="1">
    <location>
        <begin position="1"/>
        <end position="59"/>
    </location>
</feature>
<keyword evidence="3" id="KW-1185">Reference proteome</keyword>
<protein>
    <submittedName>
        <fullName evidence="2">Uncharacterized protein</fullName>
    </submittedName>
</protein>
<evidence type="ECO:0000313" key="2">
    <source>
        <dbReference type="EMBL" id="KAJ7678623.1"/>
    </source>
</evidence>
<sequence length="171" mass="19554">MDRYEMYHRSSSPHEYPPPPQQPRTARQSDKLIPTARRIPPQPQYADTQPQHNSSTQHPSDLARLTHLLKAEHLLTDLDVDALADKYAHATDKWKACSREEWAAGADDLTVLYTRIFDFAKKHMTSKLHLFTTCDARLAVQHGLLADRDALLDGAKEQLVEESERVLDMDN</sequence>
<organism evidence="2 3">
    <name type="scientific">Mycena rosella</name>
    <name type="common">Pink bonnet</name>
    <name type="synonym">Agaricus rosellus</name>
    <dbReference type="NCBI Taxonomy" id="1033263"/>
    <lineage>
        <taxon>Eukaryota</taxon>
        <taxon>Fungi</taxon>
        <taxon>Dikarya</taxon>
        <taxon>Basidiomycota</taxon>
        <taxon>Agaricomycotina</taxon>
        <taxon>Agaricomycetes</taxon>
        <taxon>Agaricomycetidae</taxon>
        <taxon>Agaricales</taxon>
        <taxon>Marasmiineae</taxon>
        <taxon>Mycenaceae</taxon>
        <taxon>Mycena</taxon>
    </lineage>
</organism>